<proteinExistence type="predicted"/>
<accession>A0ACB5UGM6</accession>
<keyword evidence="2" id="KW-1185">Reference proteome</keyword>
<organism evidence="1 2">
    <name type="scientific">Vallitalea maricola</name>
    <dbReference type="NCBI Taxonomy" id="3074433"/>
    <lineage>
        <taxon>Bacteria</taxon>
        <taxon>Bacillati</taxon>
        <taxon>Bacillota</taxon>
        <taxon>Clostridia</taxon>
        <taxon>Lachnospirales</taxon>
        <taxon>Vallitaleaceae</taxon>
        <taxon>Vallitalea</taxon>
    </lineage>
</organism>
<dbReference type="Proteomes" id="UP001374599">
    <property type="component" value="Unassembled WGS sequence"/>
</dbReference>
<gene>
    <name evidence="1" type="ORF">AN2V17_13270</name>
</gene>
<name>A0ACB5UGM6_9FIRM</name>
<comment type="caution">
    <text evidence="1">The sequence shown here is derived from an EMBL/GenBank/DDBJ whole genome shotgun (WGS) entry which is preliminary data.</text>
</comment>
<protein>
    <submittedName>
        <fullName evidence="1">Uncharacterized protein</fullName>
    </submittedName>
</protein>
<evidence type="ECO:0000313" key="2">
    <source>
        <dbReference type="Proteomes" id="UP001374599"/>
    </source>
</evidence>
<dbReference type="EMBL" id="BTPU01000020">
    <property type="protein sequence ID" value="GMQ62096.1"/>
    <property type="molecule type" value="Genomic_DNA"/>
</dbReference>
<reference evidence="1" key="1">
    <citation type="submission" date="2023-09" db="EMBL/GenBank/DDBJ databases">
        <title>Vallitalea sediminicola and Vallitalea maricola sp. nov., anaerobic bacteria isolated from marine sediment.</title>
        <authorList>
            <person name="Hirano S."/>
            <person name="Maeda A."/>
            <person name="Terahara T."/>
            <person name="Mori K."/>
            <person name="Hamada M."/>
            <person name="Matsumoto R."/>
            <person name="Kobayashi T."/>
        </authorList>
    </citation>
    <scope>NUCLEOTIDE SEQUENCE</scope>
    <source>
        <strain evidence="1">AN17-2</strain>
    </source>
</reference>
<sequence>MENLTSQVIIMYHSCMHVYSMDGLIVFSDYILPDKGTVQYFFLQENKSVYKTLYQLYVKVELLINP</sequence>
<evidence type="ECO:0000313" key="1">
    <source>
        <dbReference type="EMBL" id="GMQ62096.1"/>
    </source>
</evidence>